<dbReference type="Gene3D" id="3.40.50.300">
    <property type="entry name" value="P-loop containing nucleotide triphosphate hydrolases"/>
    <property type="match status" value="1"/>
</dbReference>
<gene>
    <name evidence="8" type="ORF">AV649_13005</name>
</gene>
<dbReference type="InterPro" id="IPR050388">
    <property type="entry name" value="ABC_Ni/Peptide_Import"/>
</dbReference>
<organism evidence="8 9">
    <name type="scientific">Rossellomorea marisflavi</name>
    <dbReference type="NCBI Taxonomy" id="189381"/>
    <lineage>
        <taxon>Bacteria</taxon>
        <taxon>Bacillati</taxon>
        <taxon>Bacillota</taxon>
        <taxon>Bacilli</taxon>
        <taxon>Bacillales</taxon>
        <taxon>Bacillaceae</taxon>
        <taxon>Rossellomorea</taxon>
    </lineage>
</organism>
<comment type="subcellular location">
    <subcellularLocation>
        <location evidence="1">Cell membrane</location>
        <topology evidence="1">Peripheral membrane protein</topology>
    </subcellularLocation>
</comment>
<dbReference type="InterPro" id="IPR003593">
    <property type="entry name" value="AAA+_ATPase"/>
</dbReference>
<dbReference type="PATRIC" id="fig|189381.10.peg.454"/>
<dbReference type="InterPro" id="IPR013563">
    <property type="entry name" value="Oligopep_ABC_C"/>
</dbReference>
<reference evidence="9" key="1">
    <citation type="submission" date="2016-01" db="EMBL/GenBank/DDBJ databases">
        <title>Whole genome sequencing of Bhargavaea cecembensis T14.</title>
        <authorList>
            <person name="Hong K.W."/>
        </authorList>
    </citation>
    <scope>NUCLEOTIDE SEQUENCE [LARGE SCALE GENOMIC DNA]</scope>
    <source>
        <strain evidence="9">M19</strain>
    </source>
</reference>
<dbReference type="OrthoDB" id="9802264at2"/>
<evidence type="ECO:0000256" key="1">
    <source>
        <dbReference type="ARBA" id="ARBA00004202"/>
    </source>
</evidence>
<keyword evidence="5" id="KW-0547">Nucleotide-binding</keyword>
<evidence type="ECO:0000256" key="4">
    <source>
        <dbReference type="ARBA" id="ARBA00022475"/>
    </source>
</evidence>
<dbReference type="Pfam" id="PF08352">
    <property type="entry name" value="oligo_HPY"/>
    <property type="match status" value="1"/>
</dbReference>
<sequence length="335" mass="36924">MKTDLLSVKNMVTAFRTANGEVSAVRGISFSVKKGETLCVVGESGCGKSITSLSVMGLLPSNGSIKEGSIEFDGNDLVTYSPEQLRKIRGKDMSMIFQEPMTALNPVLTIGYQLREPLMLHKQIGKSEATKQGIDLLKQVGIPYPEKRMKQYPHELSGGMRQRVMIAIALACSPKLLIADEPTTALDVTIQAQILDLIQDAKEQYGMGVMMITHDMGVVAEVADRVMVMYAGEKIEEGDVESIFENPQHPYTKGLLNSVPNLDDPDFELEAIPGSLPNIDEKISGCRFHPRCPFAMDRCKSETPPEYTVAGEHKVKCWLQEADQDVCTTRETVHS</sequence>
<keyword evidence="3" id="KW-0813">Transport</keyword>
<name>A0A0J5SC66_9BACI</name>
<dbReference type="PANTHER" id="PTHR43297">
    <property type="entry name" value="OLIGOPEPTIDE TRANSPORT ATP-BINDING PROTEIN APPD"/>
    <property type="match status" value="1"/>
</dbReference>
<dbReference type="SMART" id="SM00382">
    <property type="entry name" value="AAA"/>
    <property type="match status" value="1"/>
</dbReference>
<dbReference type="EMBL" id="LQQY01000004">
    <property type="protein sequence ID" value="KZE52649.1"/>
    <property type="molecule type" value="Genomic_DNA"/>
</dbReference>
<keyword evidence="7" id="KW-0472">Membrane</keyword>
<comment type="similarity">
    <text evidence="2">Belongs to the ABC transporter superfamily.</text>
</comment>
<evidence type="ECO:0000256" key="2">
    <source>
        <dbReference type="ARBA" id="ARBA00005417"/>
    </source>
</evidence>
<keyword evidence="6 8" id="KW-0067">ATP-binding</keyword>
<dbReference type="SUPFAM" id="SSF52540">
    <property type="entry name" value="P-loop containing nucleoside triphosphate hydrolases"/>
    <property type="match status" value="1"/>
</dbReference>
<dbReference type="PROSITE" id="PS00211">
    <property type="entry name" value="ABC_TRANSPORTER_1"/>
    <property type="match status" value="1"/>
</dbReference>
<dbReference type="CDD" id="cd03257">
    <property type="entry name" value="ABC_NikE_OppD_transporters"/>
    <property type="match status" value="1"/>
</dbReference>
<protein>
    <submittedName>
        <fullName evidence="8">Peptide ABC transporter ATP-binding protein</fullName>
    </submittedName>
</protein>
<dbReference type="GO" id="GO:0005886">
    <property type="term" value="C:plasma membrane"/>
    <property type="evidence" value="ECO:0007669"/>
    <property type="project" value="UniProtKB-SubCell"/>
</dbReference>
<keyword evidence="4" id="KW-1003">Cell membrane</keyword>
<dbReference type="Proteomes" id="UP000076510">
    <property type="component" value="Unassembled WGS sequence"/>
</dbReference>
<dbReference type="GO" id="GO:0005524">
    <property type="term" value="F:ATP binding"/>
    <property type="evidence" value="ECO:0007669"/>
    <property type="project" value="UniProtKB-KW"/>
</dbReference>
<dbReference type="AlphaFoldDB" id="A0A0J5SC66"/>
<dbReference type="GO" id="GO:0015833">
    <property type="term" value="P:peptide transport"/>
    <property type="evidence" value="ECO:0007669"/>
    <property type="project" value="InterPro"/>
</dbReference>
<dbReference type="PANTHER" id="PTHR43297:SF2">
    <property type="entry name" value="DIPEPTIDE TRANSPORT ATP-BINDING PROTEIN DPPD"/>
    <property type="match status" value="1"/>
</dbReference>
<dbReference type="FunFam" id="3.40.50.300:FF:000016">
    <property type="entry name" value="Oligopeptide ABC transporter ATP-binding component"/>
    <property type="match status" value="1"/>
</dbReference>
<evidence type="ECO:0000256" key="7">
    <source>
        <dbReference type="ARBA" id="ARBA00023136"/>
    </source>
</evidence>
<dbReference type="InterPro" id="IPR027417">
    <property type="entry name" value="P-loop_NTPase"/>
</dbReference>
<dbReference type="InterPro" id="IPR003439">
    <property type="entry name" value="ABC_transporter-like_ATP-bd"/>
</dbReference>
<dbReference type="PROSITE" id="PS50893">
    <property type="entry name" value="ABC_TRANSPORTER_2"/>
    <property type="match status" value="1"/>
</dbReference>
<evidence type="ECO:0000256" key="5">
    <source>
        <dbReference type="ARBA" id="ARBA00022741"/>
    </source>
</evidence>
<comment type="caution">
    <text evidence="8">The sequence shown here is derived from an EMBL/GenBank/DDBJ whole genome shotgun (WGS) entry which is preliminary data.</text>
</comment>
<dbReference type="Pfam" id="PF00005">
    <property type="entry name" value="ABC_tran"/>
    <property type="match status" value="1"/>
</dbReference>
<dbReference type="NCBIfam" id="TIGR01727">
    <property type="entry name" value="oligo_HPY"/>
    <property type="match status" value="1"/>
</dbReference>
<evidence type="ECO:0000313" key="9">
    <source>
        <dbReference type="Proteomes" id="UP000076510"/>
    </source>
</evidence>
<proteinExistence type="inferred from homology"/>
<accession>A0A0J5SC66</accession>
<evidence type="ECO:0000256" key="6">
    <source>
        <dbReference type="ARBA" id="ARBA00022840"/>
    </source>
</evidence>
<evidence type="ECO:0000313" key="8">
    <source>
        <dbReference type="EMBL" id="KZE52649.1"/>
    </source>
</evidence>
<dbReference type="InterPro" id="IPR017871">
    <property type="entry name" value="ABC_transporter-like_CS"/>
</dbReference>
<evidence type="ECO:0000256" key="3">
    <source>
        <dbReference type="ARBA" id="ARBA00022448"/>
    </source>
</evidence>
<dbReference type="RefSeq" id="WP_048006672.1">
    <property type="nucleotide sequence ID" value="NZ_CP047095.1"/>
</dbReference>
<dbReference type="GO" id="GO:0016887">
    <property type="term" value="F:ATP hydrolysis activity"/>
    <property type="evidence" value="ECO:0007669"/>
    <property type="project" value="InterPro"/>
</dbReference>